<dbReference type="InterPro" id="IPR012093">
    <property type="entry name" value="Pirin"/>
</dbReference>
<gene>
    <name evidence="5" type="ORF">GORHZ_217_00100</name>
</gene>
<dbReference type="STRING" id="1108045.GORHZ_217_00100"/>
<dbReference type="AlphaFoldDB" id="K6WMN2"/>
<comment type="similarity">
    <text evidence="1 2">Belongs to the pirin family.</text>
</comment>
<sequence length="360" mass="38707">MSKQVKTKEDTMSTNNTATQSALGTVVDLGKPWRGVGPFLFASRHVDKYPRGNAQGGPASGLDGRPLGSDFNHPSGWSMYHGHRVPGFPAHPHRGFETVTIARQGIVDHADSTGAGARYGDGDVQWVTAGRGVSHSEMFPLVNQDADNPFELYQLWLNLPAANKGAAPEFTMQWHEDIPVVTGSEGAKVTVIAGEFDGTAPLAPPKASWAASRDSDVAIWLIDLEPNSSIEIPATNSDAAERLLYVHGDAKASVSVDGTTVHDGQGFAQTTRSRLTLATSAVPATVLVLQGAPLNEPVVSYGPFVMNTDAEIEQAFADYRRDQFGGWPWPDTAPVYDLDAPRFAMYGDGRIEHPREFAAQ</sequence>
<keyword evidence="6" id="KW-1185">Reference proteome</keyword>
<evidence type="ECO:0000256" key="2">
    <source>
        <dbReference type="RuleBase" id="RU003457"/>
    </source>
</evidence>
<name>K6WMN2_9ACTN</name>
<accession>K6WMN2</accession>
<dbReference type="Proteomes" id="UP000008363">
    <property type="component" value="Unassembled WGS sequence"/>
</dbReference>
<dbReference type="InterPro" id="IPR011051">
    <property type="entry name" value="RmlC_Cupin_sf"/>
</dbReference>
<evidence type="ECO:0000259" key="4">
    <source>
        <dbReference type="Pfam" id="PF05726"/>
    </source>
</evidence>
<feature type="domain" description="Pirin N-terminal" evidence="3">
    <location>
        <begin position="83"/>
        <end position="157"/>
    </location>
</feature>
<dbReference type="Gene3D" id="2.60.120.10">
    <property type="entry name" value="Jelly Rolls"/>
    <property type="match status" value="2"/>
</dbReference>
<comment type="caution">
    <text evidence="5">The sequence shown here is derived from an EMBL/GenBank/DDBJ whole genome shotgun (WGS) entry which is preliminary data.</text>
</comment>
<proteinExistence type="inferred from homology"/>
<dbReference type="PANTHER" id="PTHR13903">
    <property type="entry name" value="PIRIN-RELATED"/>
    <property type="match status" value="1"/>
</dbReference>
<evidence type="ECO:0000259" key="3">
    <source>
        <dbReference type="Pfam" id="PF02678"/>
    </source>
</evidence>
<protein>
    <submittedName>
        <fullName evidence="5">Pirin family protein</fullName>
    </submittedName>
</protein>
<reference evidence="5 6" key="1">
    <citation type="submission" date="2012-08" db="EMBL/GenBank/DDBJ databases">
        <title>Whole genome shotgun sequence of Gordonia rhizosphera NBRC 16068.</title>
        <authorList>
            <person name="Takarada H."/>
            <person name="Isaki S."/>
            <person name="Hosoyama A."/>
            <person name="Tsuchikane K."/>
            <person name="Katsumata H."/>
            <person name="Baba S."/>
            <person name="Ohji S."/>
            <person name="Yamazaki S."/>
            <person name="Fujita N."/>
        </authorList>
    </citation>
    <scope>NUCLEOTIDE SEQUENCE [LARGE SCALE GENOMIC DNA]</scope>
    <source>
        <strain evidence="5 6">NBRC 16068</strain>
    </source>
</reference>
<organism evidence="5 6">
    <name type="scientific">Gordonia rhizosphera NBRC 16068</name>
    <dbReference type="NCBI Taxonomy" id="1108045"/>
    <lineage>
        <taxon>Bacteria</taxon>
        <taxon>Bacillati</taxon>
        <taxon>Actinomycetota</taxon>
        <taxon>Actinomycetes</taxon>
        <taxon>Mycobacteriales</taxon>
        <taxon>Gordoniaceae</taxon>
        <taxon>Gordonia</taxon>
    </lineage>
</organism>
<dbReference type="Pfam" id="PF05726">
    <property type="entry name" value="Pirin_C"/>
    <property type="match status" value="1"/>
</dbReference>
<feature type="domain" description="Pirin C-terminal" evidence="4">
    <location>
        <begin position="222"/>
        <end position="325"/>
    </location>
</feature>
<dbReference type="InterPro" id="IPR008778">
    <property type="entry name" value="Pirin_C_dom"/>
</dbReference>
<dbReference type="InterPro" id="IPR003829">
    <property type="entry name" value="Pirin_N_dom"/>
</dbReference>
<dbReference type="EMBL" id="BAHC01000217">
    <property type="protein sequence ID" value="GAB93382.1"/>
    <property type="molecule type" value="Genomic_DNA"/>
</dbReference>
<dbReference type="SUPFAM" id="SSF51182">
    <property type="entry name" value="RmlC-like cupins"/>
    <property type="match status" value="1"/>
</dbReference>
<dbReference type="InterPro" id="IPR014710">
    <property type="entry name" value="RmlC-like_jellyroll"/>
</dbReference>
<dbReference type="Pfam" id="PF02678">
    <property type="entry name" value="Pirin"/>
    <property type="match status" value="1"/>
</dbReference>
<evidence type="ECO:0000256" key="1">
    <source>
        <dbReference type="ARBA" id="ARBA00008416"/>
    </source>
</evidence>
<dbReference type="eggNOG" id="COG1741">
    <property type="taxonomic scope" value="Bacteria"/>
</dbReference>
<evidence type="ECO:0000313" key="5">
    <source>
        <dbReference type="EMBL" id="GAB93382.1"/>
    </source>
</evidence>
<evidence type="ECO:0000313" key="6">
    <source>
        <dbReference type="Proteomes" id="UP000008363"/>
    </source>
</evidence>
<dbReference type="PANTHER" id="PTHR13903:SF8">
    <property type="entry name" value="PIRIN"/>
    <property type="match status" value="1"/>
</dbReference>